<dbReference type="Proteomes" id="UP000695026">
    <property type="component" value="Unplaced"/>
</dbReference>
<protein>
    <submittedName>
        <fullName evidence="4">Uncharacterized protein LOC103057565 isoform X1</fullName>
    </submittedName>
</protein>
<name>A0A9F5IQE7_PYTBI</name>
<dbReference type="PANTHER" id="PTHR13602">
    <property type="entry name" value="UPF0488 PROTEIN C8ORF33"/>
    <property type="match status" value="1"/>
</dbReference>
<accession>A0A9F5IQE7</accession>
<feature type="compositionally biased region" description="Basic and acidic residues" evidence="2">
    <location>
        <begin position="136"/>
        <end position="154"/>
    </location>
</feature>
<dbReference type="AlphaFoldDB" id="A0A9F5IQE7"/>
<dbReference type="OMA" id="PNAGISH"/>
<proteinExistence type="inferred from homology"/>
<feature type="region of interest" description="Disordered" evidence="2">
    <location>
        <begin position="270"/>
        <end position="315"/>
    </location>
</feature>
<gene>
    <name evidence="4" type="primary">LOC103057565</name>
</gene>
<reference evidence="4" key="1">
    <citation type="submission" date="2025-08" db="UniProtKB">
        <authorList>
            <consortium name="RefSeq"/>
        </authorList>
    </citation>
    <scope>IDENTIFICATION</scope>
    <source>
        <tissue evidence="4">Liver</tissue>
    </source>
</reference>
<dbReference type="InterPro" id="IPR029274">
    <property type="entry name" value="DUF4615"/>
</dbReference>
<dbReference type="Pfam" id="PF15393">
    <property type="entry name" value="DUF4615"/>
    <property type="match status" value="2"/>
</dbReference>
<sequence>MEESQAPKPTFQDELEWCITQLETGLLRLNPTPKQAEETQRILRVLRSRKAPLVKKRQMMNHVFGDYRLKMAEENERAAKAAVRPEKVEIHQGNVLPLGSVVYRKQSNCPSAASTSLLASSDNSFQFNFVLPERTTEETDRITAEEHRLDDSREQSTGNGPSGILDFSTGTQKSDFAFNFIIPDVPSLSAVAIDSGFGAAAAAEAAPEIDVPSKKGTVTAERSAFSKPDRTDVTDCVGRQGEECPIQEVPRLEATQVAPTEVTEEKLIVAAGEPSKRKKKKKPPLSKIAHVDKGSGDNKSCGQGTSDQAEMLQPDDQLKREVDWCVEQLELGLKTQKSTPKQMEEALRAIKTLRSKKAVLAKKRQVMRIMFGDYRAKMAEERQKQLKLLQAASKAARIAEVTEETQKKRGQAFRKSAEGARRGQSLQEPFLQPHTSSVCLRAADPCCFAFRPSQEEFRFNFF</sequence>
<feature type="compositionally biased region" description="Polar residues" evidence="2">
    <location>
        <begin position="297"/>
        <end position="308"/>
    </location>
</feature>
<organism evidence="3 4">
    <name type="scientific">Python bivittatus</name>
    <name type="common">Burmese python</name>
    <name type="synonym">Python molurus bivittatus</name>
    <dbReference type="NCBI Taxonomy" id="176946"/>
    <lineage>
        <taxon>Eukaryota</taxon>
        <taxon>Metazoa</taxon>
        <taxon>Chordata</taxon>
        <taxon>Craniata</taxon>
        <taxon>Vertebrata</taxon>
        <taxon>Euteleostomi</taxon>
        <taxon>Lepidosauria</taxon>
        <taxon>Squamata</taxon>
        <taxon>Bifurcata</taxon>
        <taxon>Unidentata</taxon>
        <taxon>Episquamata</taxon>
        <taxon>Toxicofera</taxon>
        <taxon>Serpentes</taxon>
        <taxon>Henophidia</taxon>
        <taxon>Pythonidae</taxon>
        <taxon>Python</taxon>
    </lineage>
</organism>
<evidence type="ECO:0000256" key="1">
    <source>
        <dbReference type="ARBA" id="ARBA00005707"/>
    </source>
</evidence>
<evidence type="ECO:0000313" key="3">
    <source>
        <dbReference type="Proteomes" id="UP000695026"/>
    </source>
</evidence>
<feature type="region of interest" description="Disordered" evidence="2">
    <location>
        <begin position="403"/>
        <end position="427"/>
    </location>
</feature>
<feature type="region of interest" description="Disordered" evidence="2">
    <location>
        <begin position="136"/>
        <end position="162"/>
    </location>
</feature>
<comment type="similarity">
    <text evidence="1">Belongs to the UPF0488 family.</text>
</comment>
<evidence type="ECO:0000313" key="4">
    <source>
        <dbReference type="RefSeq" id="XP_025019608.1"/>
    </source>
</evidence>
<dbReference type="GeneID" id="103057565"/>
<dbReference type="PANTHER" id="PTHR13602:SF2">
    <property type="entry name" value="UPF0488 PROTEIN C8ORF33"/>
    <property type="match status" value="1"/>
</dbReference>
<dbReference type="RefSeq" id="XP_025019608.1">
    <property type="nucleotide sequence ID" value="XM_025163840.1"/>
</dbReference>
<keyword evidence="3" id="KW-1185">Reference proteome</keyword>
<dbReference type="OrthoDB" id="20277at2759"/>
<evidence type="ECO:0000256" key="2">
    <source>
        <dbReference type="SAM" id="MobiDB-lite"/>
    </source>
</evidence>